<reference evidence="3" key="1">
    <citation type="submission" date="2022-11" db="UniProtKB">
        <authorList>
            <consortium name="WormBaseParasite"/>
        </authorList>
    </citation>
    <scope>IDENTIFICATION</scope>
</reference>
<dbReference type="AlphaFoldDB" id="A0A914WQ42"/>
<dbReference type="Proteomes" id="UP000887566">
    <property type="component" value="Unplaced"/>
</dbReference>
<protein>
    <submittedName>
        <fullName evidence="3">Secreted protein</fullName>
    </submittedName>
</protein>
<accession>A0A914WQ42</accession>
<dbReference type="WBParaSite" id="PSAMB.scaffold483size49677.g6285.t1">
    <property type="protein sequence ID" value="PSAMB.scaffold483size49677.g6285.t1"/>
    <property type="gene ID" value="PSAMB.scaffold483size49677.g6285"/>
</dbReference>
<keyword evidence="2" id="KW-1185">Reference proteome</keyword>
<evidence type="ECO:0000313" key="3">
    <source>
        <dbReference type="WBParaSite" id="PSAMB.scaffold483size49677.g6285.t1"/>
    </source>
</evidence>
<proteinExistence type="predicted"/>
<evidence type="ECO:0000256" key="1">
    <source>
        <dbReference type="SAM" id="MobiDB-lite"/>
    </source>
</evidence>
<evidence type="ECO:0000313" key="2">
    <source>
        <dbReference type="Proteomes" id="UP000887566"/>
    </source>
</evidence>
<feature type="region of interest" description="Disordered" evidence="1">
    <location>
        <begin position="68"/>
        <end position="101"/>
    </location>
</feature>
<name>A0A914WQ42_9BILA</name>
<organism evidence="2 3">
    <name type="scientific">Plectus sambesii</name>
    <dbReference type="NCBI Taxonomy" id="2011161"/>
    <lineage>
        <taxon>Eukaryota</taxon>
        <taxon>Metazoa</taxon>
        <taxon>Ecdysozoa</taxon>
        <taxon>Nematoda</taxon>
        <taxon>Chromadorea</taxon>
        <taxon>Plectida</taxon>
        <taxon>Plectina</taxon>
        <taxon>Plectoidea</taxon>
        <taxon>Plectidae</taxon>
        <taxon>Plectus</taxon>
    </lineage>
</organism>
<feature type="compositionally biased region" description="Basic and acidic residues" evidence="1">
    <location>
        <begin position="68"/>
        <end position="80"/>
    </location>
</feature>
<sequence>MIVVTASFFSASPRTAGTGGGFFAPAETGTTRLVGWLVRARRARQWATCRRCFSLSLFLPRRQFRGDRREFGGRTNGRTERLRRKGRDGRQAGAPRPGRLRCYDRPIRPFVIQDCAI</sequence>